<keyword evidence="16" id="KW-1185">Reference proteome</keyword>
<dbReference type="Proteomes" id="UP001159405">
    <property type="component" value="Unassembled WGS sequence"/>
</dbReference>
<evidence type="ECO:0000259" key="13">
    <source>
        <dbReference type="PROSITE" id="PS50862"/>
    </source>
</evidence>
<name>A0ABN8NLF2_9CNID</name>
<comment type="subcellular location">
    <subcellularLocation>
        <location evidence="1">Mitochondrion matrix</location>
    </subcellularLocation>
</comment>
<evidence type="ECO:0000313" key="15">
    <source>
        <dbReference type="EMBL" id="CAH3109628.1"/>
    </source>
</evidence>
<organism evidence="15 16">
    <name type="scientific">Porites lobata</name>
    <dbReference type="NCBI Taxonomy" id="104759"/>
    <lineage>
        <taxon>Eukaryota</taxon>
        <taxon>Metazoa</taxon>
        <taxon>Cnidaria</taxon>
        <taxon>Anthozoa</taxon>
        <taxon>Hexacorallia</taxon>
        <taxon>Scleractinia</taxon>
        <taxon>Fungiina</taxon>
        <taxon>Poritidae</taxon>
        <taxon>Porites</taxon>
    </lineage>
</organism>
<evidence type="ECO:0000256" key="7">
    <source>
        <dbReference type="ARBA" id="ARBA00022917"/>
    </source>
</evidence>
<evidence type="ECO:0000256" key="8">
    <source>
        <dbReference type="ARBA" id="ARBA00022946"/>
    </source>
</evidence>
<dbReference type="PANTHER" id="PTHR11538">
    <property type="entry name" value="PHENYLALANYL-TRNA SYNTHETASE"/>
    <property type="match status" value="1"/>
</dbReference>
<keyword evidence="9" id="KW-0496">Mitochondrion</keyword>
<evidence type="ECO:0000256" key="10">
    <source>
        <dbReference type="ARBA" id="ARBA00023146"/>
    </source>
</evidence>
<sequence length="434" mass="50208">MLLAVRTRTFSSIFNRHLKNGSLTFAACSHSRANVESDNVHVLNKAYSRDNMTNITTSILAKVGRNLHHQKNHPLGILRNKIQEHVYAAYRTRWGGPMFTMVDYLSPVVTVEQNFDSLLVPKDHVSRAKNDNFYINSEFLLRAHTSAHQRDMIKSGLDAFLLTGDVYRRDEIDSCHYPVFHQMEGVRLFSQHELFAQYKDPLEIFGNDKNQTPEKQAIHTLEAVKLVEYSLKQTLVGIVENLCGEGVEMRWVDAYFPFTHPSWELEVLFEGEWLELLGCGVIAHDVLVKGGAERKIGWAFGIGLERLAMRLFKIPDIRLFWSEDPRFISQFAEDEVVEFKPFSKYPPTYKDMAFWVPEDFSANNLFDVVRGVAGDIVEKMELIDRFTHPKTQQESQCYRITYRSMDKTFTDAEINSIQDSVREEVQKRLSVQLR</sequence>
<dbReference type="PANTHER" id="PTHR11538:SF41">
    <property type="entry name" value="PHENYLALANINE--TRNA LIGASE, MITOCHONDRIAL"/>
    <property type="match status" value="1"/>
</dbReference>
<evidence type="ECO:0000256" key="6">
    <source>
        <dbReference type="ARBA" id="ARBA00022840"/>
    </source>
</evidence>
<dbReference type="Gene3D" id="3.30.930.10">
    <property type="entry name" value="Bira Bifunctional Protein, Domain 2"/>
    <property type="match status" value="1"/>
</dbReference>
<dbReference type="EMBL" id="CALNXK010000022">
    <property type="protein sequence ID" value="CAH3109628.1"/>
    <property type="molecule type" value="Genomic_DNA"/>
</dbReference>
<dbReference type="SUPFAM" id="SSF55681">
    <property type="entry name" value="Class II aaRS and biotin synthetases"/>
    <property type="match status" value="1"/>
</dbReference>
<dbReference type="SUPFAM" id="SSF54991">
    <property type="entry name" value="Anticodon-binding domain of PheRS"/>
    <property type="match status" value="1"/>
</dbReference>
<dbReference type="SMART" id="SM00896">
    <property type="entry name" value="FDX-ACB"/>
    <property type="match status" value="1"/>
</dbReference>
<proteinExistence type="inferred from homology"/>
<dbReference type="InterPro" id="IPR002319">
    <property type="entry name" value="Phenylalanyl-tRNA_Synthase"/>
</dbReference>
<evidence type="ECO:0000256" key="9">
    <source>
        <dbReference type="ARBA" id="ARBA00023128"/>
    </source>
</evidence>
<gene>
    <name evidence="15" type="ORF">PLOB_00018753</name>
</gene>
<evidence type="ECO:0000256" key="11">
    <source>
        <dbReference type="ARBA" id="ARBA00031194"/>
    </source>
</evidence>
<comment type="catalytic activity">
    <reaction evidence="12">
        <text>tRNA(Phe) + L-phenylalanine + ATP = L-phenylalanyl-tRNA(Phe) + AMP + diphosphate + H(+)</text>
        <dbReference type="Rhea" id="RHEA:19413"/>
        <dbReference type="Rhea" id="RHEA-COMP:9668"/>
        <dbReference type="Rhea" id="RHEA-COMP:9699"/>
        <dbReference type="ChEBI" id="CHEBI:15378"/>
        <dbReference type="ChEBI" id="CHEBI:30616"/>
        <dbReference type="ChEBI" id="CHEBI:33019"/>
        <dbReference type="ChEBI" id="CHEBI:58095"/>
        <dbReference type="ChEBI" id="CHEBI:78442"/>
        <dbReference type="ChEBI" id="CHEBI:78531"/>
        <dbReference type="ChEBI" id="CHEBI:456215"/>
        <dbReference type="EC" id="6.1.1.20"/>
    </reaction>
</comment>
<dbReference type="InterPro" id="IPR045864">
    <property type="entry name" value="aa-tRNA-synth_II/BPL/LPL"/>
</dbReference>
<dbReference type="PROSITE" id="PS50862">
    <property type="entry name" value="AA_TRNA_LIGASE_II"/>
    <property type="match status" value="1"/>
</dbReference>
<evidence type="ECO:0000256" key="12">
    <source>
        <dbReference type="ARBA" id="ARBA00049255"/>
    </source>
</evidence>
<accession>A0ABN8NLF2</accession>
<evidence type="ECO:0000256" key="4">
    <source>
        <dbReference type="ARBA" id="ARBA00022598"/>
    </source>
</evidence>
<comment type="similarity">
    <text evidence="2">Belongs to the class-II aminoacyl-tRNA synthetase family.</text>
</comment>
<reference evidence="15 16" key="1">
    <citation type="submission" date="2022-05" db="EMBL/GenBank/DDBJ databases">
        <authorList>
            <consortium name="Genoscope - CEA"/>
            <person name="William W."/>
        </authorList>
    </citation>
    <scope>NUCLEOTIDE SEQUENCE [LARGE SCALE GENOMIC DNA]</scope>
</reference>
<protein>
    <recommendedName>
        <fullName evidence="3">phenylalanine--tRNA ligase</fullName>
        <ecNumber evidence="3">6.1.1.20</ecNumber>
    </recommendedName>
    <alternativeName>
        <fullName evidence="11">Phenylalanyl-tRNA synthetase</fullName>
    </alternativeName>
</protein>
<dbReference type="NCBIfam" id="TIGR00469">
    <property type="entry name" value="pheS_mito"/>
    <property type="match status" value="1"/>
</dbReference>
<evidence type="ECO:0000256" key="5">
    <source>
        <dbReference type="ARBA" id="ARBA00022741"/>
    </source>
</evidence>
<evidence type="ECO:0000259" key="14">
    <source>
        <dbReference type="PROSITE" id="PS51447"/>
    </source>
</evidence>
<keyword evidence="8" id="KW-0809">Transit peptide</keyword>
<keyword evidence="6" id="KW-0067">ATP-binding</keyword>
<dbReference type="Gene3D" id="3.30.70.380">
    <property type="entry name" value="Ferrodoxin-fold anticodon-binding domain"/>
    <property type="match status" value="1"/>
</dbReference>
<dbReference type="InterPro" id="IPR005121">
    <property type="entry name" value="Fdx_antiC-bd"/>
</dbReference>
<evidence type="ECO:0000313" key="16">
    <source>
        <dbReference type="Proteomes" id="UP001159405"/>
    </source>
</evidence>
<keyword evidence="5" id="KW-0547">Nucleotide-binding</keyword>
<dbReference type="PROSITE" id="PS51447">
    <property type="entry name" value="FDX_ACB"/>
    <property type="match status" value="1"/>
</dbReference>
<keyword evidence="10" id="KW-0030">Aminoacyl-tRNA synthetase</keyword>
<keyword evidence="7" id="KW-0648">Protein biosynthesis</keyword>
<dbReference type="Pfam" id="PF01409">
    <property type="entry name" value="tRNA-synt_2d"/>
    <property type="match status" value="2"/>
</dbReference>
<evidence type="ECO:0000256" key="1">
    <source>
        <dbReference type="ARBA" id="ARBA00004305"/>
    </source>
</evidence>
<feature type="domain" description="Aminoacyl-transfer RNA synthetases class-II family profile" evidence="13">
    <location>
        <begin position="78"/>
        <end position="341"/>
    </location>
</feature>
<dbReference type="InterPro" id="IPR006195">
    <property type="entry name" value="aa-tRNA-synth_II"/>
</dbReference>
<feature type="domain" description="FDX-ACB" evidence="14">
    <location>
        <begin position="343"/>
        <end position="434"/>
    </location>
</feature>
<dbReference type="InterPro" id="IPR004530">
    <property type="entry name" value="Phe-tRNA-synth_IIc_mito"/>
</dbReference>
<evidence type="ECO:0000256" key="3">
    <source>
        <dbReference type="ARBA" id="ARBA00012814"/>
    </source>
</evidence>
<dbReference type="Pfam" id="PF03147">
    <property type="entry name" value="FDX-ACB"/>
    <property type="match status" value="1"/>
</dbReference>
<dbReference type="EC" id="6.1.1.20" evidence="3"/>
<dbReference type="CDD" id="cd00496">
    <property type="entry name" value="PheRS_alpha_core"/>
    <property type="match status" value="1"/>
</dbReference>
<comment type="caution">
    <text evidence="15">The sequence shown here is derived from an EMBL/GenBank/DDBJ whole genome shotgun (WGS) entry which is preliminary data.</text>
</comment>
<dbReference type="InterPro" id="IPR036690">
    <property type="entry name" value="Fdx_antiC-bd_sf"/>
</dbReference>
<evidence type="ECO:0000256" key="2">
    <source>
        <dbReference type="ARBA" id="ARBA00008226"/>
    </source>
</evidence>
<keyword evidence="4" id="KW-0436">Ligase</keyword>